<feature type="transmembrane region" description="Helical" evidence="6">
    <location>
        <begin position="226"/>
        <end position="250"/>
    </location>
</feature>
<proteinExistence type="predicted"/>
<evidence type="ECO:0000256" key="6">
    <source>
        <dbReference type="SAM" id="Phobius"/>
    </source>
</evidence>
<feature type="transmembrane region" description="Helical" evidence="6">
    <location>
        <begin position="12"/>
        <end position="36"/>
    </location>
</feature>
<reference evidence="7 8" key="1">
    <citation type="submission" date="2021-01" db="EMBL/GenBank/DDBJ databases">
        <title>Whole genome shotgun sequence of Catellatospora chokoriensis NBRC 107358.</title>
        <authorList>
            <person name="Komaki H."/>
            <person name="Tamura T."/>
        </authorList>
    </citation>
    <scope>NUCLEOTIDE SEQUENCE [LARGE SCALE GENOMIC DNA]</scope>
    <source>
        <strain evidence="7 8">NBRC 107358</strain>
    </source>
</reference>
<feature type="transmembrane region" description="Helical" evidence="6">
    <location>
        <begin position="146"/>
        <end position="166"/>
    </location>
</feature>
<dbReference type="Pfam" id="PF07690">
    <property type="entry name" value="MFS_1"/>
    <property type="match status" value="1"/>
</dbReference>
<keyword evidence="5 6" id="KW-0472">Membrane</keyword>
<name>A0A8J3KBI4_9ACTN</name>
<protein>
    <submittedName>
        <fullName evidence="7">MFS transporter</fullName>
    </submittedName>
</protein>
<evidence type="ECO:0000313" key="8">
    <source>
        <dbReference type="Proteomes" id="UP000619293"/>
    </source>
</evidence>
<dbReference type="AlphaFoldDB" id="A0A8J3KBI4"/>
<feature type="transmembrane region" description="Helical" evidence="6">
    <location>
        <begin position="172"/>
        <end position="194"/>
    </location>
</feature>
<feature type="transmembrane region" description="Helical" evidence="6">
    <location>
        <begin position="378"/>
        <end position="396"/>
    </location>
</feature>
<feature type="transmembrane region" description="Helical" evidence="6">
    <location>
        <begin position="355"/>
        <end position="372"/>
    </location>
</feature>
<evidence type="ECO:0000313" key="7">
    <source>
        <dbReference type="EMBL" id="GIF92944.1"/>
    </source>
</evidence>
<dbReference type="RefSeq" id="WP_191844131.1">
    <property type="nucleotide sequence ID" value="NZ_BAAALB010000044.1"/>
</dbReference>
<dbReference type="InterPro" id="IPR036259">
    <property type="entry name" value="MFS_trans_sf"/>
</dbReference>
<keyword evidence="4 6" id="KW-1133">Transmembrane helix</keyword>
<evidence type="ECO:0000256" key="5">
    <source>
        <dbReference type="ARBA" id="ARBA00023136"/>
    </source>
</evidence>
<sequence length="409" mass="42182">MTAIAEAESPAGSGLGLLVASKFASTVAYSILWVLLPLHVYQASGSALVAALASAVNVLPFLLFGMLAGAVVDRSSPTRVMVWMETGNAAVLLCVPLLLATVGAPPLALIAVGFASATVYVWFEVASSAAIPSVVGKAGVFRANSYLWMAATVVTSIAAPVGFFLLDALRLGPTFALLAGCYLVSALLIAMMRLPAAARPDPGRAREPGAIWAGLRFIGGQPLLRAYTTVNVGVGISAGAVYGMLVVFASRALGLATDDYRMAWIMTASGVGALLGALAARRLKTAPPVGTARWLIGADLVLLLAYAAAPNWAVALAALLCWNTVHTCFMVVGISVRQMVTPLSLQGRVNAVGRMIAWGSVPLGTLLCGWLTEVVGPRQALALLAVCALASLVVAVRTPRTLTVEEATS</sequence>
<evidence type="ECO:0000256" key="3">
    <source>
        <dbReference type="ARBA" id="ARBA00022692"/>
    </source>
</evidence>
<dbReference type="InterPro" id="IPR011701">
    <property type="entry name" value="MFS"/>
</dbReference>
<feature type="transmembrane region" description="Helical" evidence="6">
    <location>
        <begin position="262"/>
        <end position="280"/>
    </location>
</feature>
<dbReference type="Proteomes" id="UP000619293">
    <property type="component" value="Unassembled WGS sequence"/>
</dbReference>
<dbReference type="Gene3D" id="1.20.1250.20">
    <property type="entry name" value="MFS general substrate transporter like domains"/>
    <property type="match status" value="1"/>
</dbReference>
<feature type="transmembrane region" description="Helical" evidence="6">
    <location>
        <begin position="292"/>
        <end position="309"/>
    </location>
</feature>
<dbReference type="GO" id="GO:0022857">
    <property type="term" value="F:transmembrane transporter activity"/>
    <property type="evidence" value="ECO:0007669"/>
    <property type="project" value="InterPro"/>
</dbReference>
<dbReference type="PANTHER" id="PTHR23513:SF6">
    <property type="entry name" value="MAJOR FACILITATOR SUPERFAMILY ASSOCIATED DOMAIN-CONTAINING PROTEIN"/>
    <property type="match status" value="1"/>
</dbReference>
<dbReference type="SUPFAM" id="SSF103473">
    <property type="entry name" value="MFS general substrate transporter"/>
    <property type="match status" value="1"/>
</dbReference>
<dbReference type="EMBL" id="BONG01000053">
    <property type="protein sequence ID" value="GIF92944.1"/>
    <property type="molecule type" value="Genomic_DNA"/>
</dbReference>
<dbReference type="PANTHER" id="PTHR23513">
    <property type="entry name" value="INTEGRAL MEMBRANE EFFLUX PROTEIN-RELATED"/>
    <property type="match status" value="1"/>
</dbReference>
<accession>A0A8J3KBI4</accession>
<feature type="transmembrane region" description="Helical" evidence="6">
    <location>
        <begin position="315"/>
        <end position="334"/>
    </location>
</feature>
<keyword evidence="3 6" id="KW-0812">Transmembrane</keyword>
<feature type="transmembrane region" description="Helical" evidence="6">
    <location>
        <begin position="48"/>
        <end position="68"/>
    </location>
</feature>
<dbReference type="GO" id="GO:0005886">
    <property type="term" value="C:plasma membrane"/>
    <property type="evidence" value="ECO:0007669"/>
    <property type="project" value="UniProtKB-SubCell"/>
</dbReference>
<comment type="caution">
    <text evidence="7">The sequence shown here is derived from an EMBL/GenBank/DDBJ whole genome shotgun (WGS) entry which is preliminary data.</text>
</comment>
<keyword evidence="8" id="KW-1185">Reference proteome</keyword>
<evidence type="ECO:0000256" key="1">
    <source>
        <dbReference type="ARBA" id="ARBA00004651"/>
    </source>
</evidence>
<keyword evidence="2" id="KW-1003">Cell membrane</keyword>
<dbReference type="CDD" id="cd06173">
    <property type="entry name" value="MFS_MefA_like"/>
    <property type="match status" value="1"/>
</dbReference>
<gene>
    <name evidence="7" type="ORF">Cch02nite_63880</name>
</gene>
<evidence type="ECO:0000256" key="4">
    <source>
        <dbReference type="ARBA" id="ARBA00022989"/>
    </source>
</evidence>
<comment type="subcellular location">
    <subcellularLocation>
        <location evidence="1">Cell membrane</location>
        <topology evidence="1">Multi-pass membrane protein</topology>
    </subcellularLocation>
</comment>
<organism evidence="7 8">
    <name type="scientific">Catellatospora chokoriensis</name>
    <dbReference type="NCBI Taxonomy" id="310353"/>
    <lineage>
        <taxon>Bacteria</taxon>
        <taxon>Bacillati</taxon>
        <taxon>Actinomycetota</taxon>
        <taxon>Actinomycetes</taxon>
        <taxon>Micromonosporales</taxon>
        <taxon>Micromonosporaceae</taxon>
        <taxon>Catellatospora</taxon>
    </lineage>
</organism>
<evidence type="ECO:0000256" key="2">
    <source>
        <dbReference type="ARBA" id="ARBA00022475"/>
    </source>
</evidence>